<feature type="binding site" evidence="8">
    <location>
        <position position="331"/>
    </location>
    <ligand>
        <name>Zn(2+)</name>
        <dbReference type="ChEBI" id="CHEBI:29105"/>
        <note>catalytic</note>
    </ligand>
</feature>
<dbReference type="SUPFAM" id="SSF63737">
    <property type="entry name" value="Leukotriene A4 hydrolase N-terminal domain"/>
    <property type="match status" value="1"/>
</dbReference>
<name>A0A8C5ANV6_GADMO</name>
<dbReference type="PANTHER" id="PTHR11533">
    <property type="entry name" value="PROTEASE M1 ZINC METALLOPROTEASE"/>
    <property type="match status" value="1"/>
</dbReference>
<dbReference type="InterPro" id="IPR024571">
    <property type="entry name" value="ERAP1-like_C_dom"/>
</dbReference>
<evidence type="ECO:0000259" key="12">
    <source>
        <dbReference type="Pfam" id="PF01433"/>
    </source>
</evidence>
<dbReference type="InterPro" id="IPR027268">
    <property type="entry name" value="Peptidase_M4/M1_CTD_sf"/>
</dbReference>
<dbReference type="Pfam" id="PF01433">
    <property type="entry name" value="Peptidase_M1"/>
    <property type="match status" value="1"/>
</dbReference>
<dbReference type="GeneTree" id="ENSGT00940000159086"/>
<feature type="domain" description="ERAP1-like C-terminal" evidence="13">
    <location>
        <begin position="552"/>
        <end position="606"/>
    </location>
</feature>
<keyword evidence="4 10" id="KW-0378">Hydrolase</keyword>
<dbReference type="EC" id="3.4.11.-" evidence="10"/>
<keyword evidence="3 8" id="KW-0479">Metal-binding</keyword>
<dbReference type="PRINTS" id="PR00756">
    <property type="entry name" value="ALADIPTASE"/>
</dbReference>
<evidence type="ECO:0000256" key="6">
    <source>
        <dbReference type="ARBA" id="ARBA00023049"/>
    </source>
</evidence>
<feature type="chain" id="PRO_5045704533" description="Aminopeptidase" evidence="11">
    <location>
        <begin position="21"/>
        <end position="840"/>
    </location>
</feature>
<keyword evidence="2 10" id="KW-0645">Protease</keyword>
<gene>
    <name evidence="15" type="primary">LOC115545236</name>
</gene>
<keyword evidence="16" id="KW-1185">Reference proteome</keyword>
<feature type="signal peptide" evidence="11">
    <location>
        <begin position="1"/>
        <end position="20"/>
    </location>
</feature>
<dbReference type="SUPFAM" id="SSF55486">
    <property type="entry name" value="Metalloproteases ('zincins'), catalytic domain"/>
    <property type="match status" value="1"/>
</dbReference>
<feature type="active site" description="Proton acceptor" evidence="7">
    <location>
        <position position="332"/>
    </location>
</feature>
<dbReference type="GO" id="GO:0005615">
    <property type="term" value="C:extracellular space"/>
    <property type="evidence" value="ECO:0007669"/>
    <property type="project" value="TreeGrafter"/>
</dbReference>
<dbReference type="Ensembl" id="ENSGMOT00000068041.1">
    <property type="protein sequence ID" value="ENSGMOP00000032471.1"/>
    <property type="gene ID" value="ENSGMOG00000014414.2"/>
</dbReference>
<dbReference type="PANTHER" id="PTHR11533:SF156">
    <property type="entry name" value="ENDOPLASMIC RETICULUM AMINOPEPTIDASE 1"/>
    <property type="match status" value="1"/>
</dbReference>
<evidence type="ECO:0000256" key="2">
    <source>
        <dbReference type="ARBA" id="ARBA00022670"/>
    </source>
</evidence>
<evidence type="ECO:0000313" key="15">
    <source>
        <dbReference type="Ensembl" id="ENSGMOP00000032471.1"/>
    </source>
</evidence>
<dbReference type="Pfam" id="PF11838">
    <property type="entry name" value="ERAP1_C"/>
    <property type="match status" value="2"/>
</dbReference>
<dbReference type="GO" id="GO:0008270">
    <property type="term" value="F:zinc ion binding"/>
    <property type="evidence" value="ECO:0007669"/>
    <property type="project" value="UniProtKB-UniRule"/>
</dbReference>
<evidence type="ECO:0000256" key="11">
    <source>
        <dbReference type="SAM" id="SignalP"/>
    </source>
</evidence>
<reference evidence="15" key="1">
    <citation type="submission" date="2025-08" db="UniProtKB">
        <authorList>
            <consortium name="Ensembl"/>
        </authorList>
    </citation>
    <scope>IDENTIFICATION</scope>
</reference>
<dbReference type="Gene3D" id="1.10.390.10">
    <property type="entry name" value="Neutral Protease Domain 2"/>
    <property type="match status" value="1"/>
</dbReference>
<sequence length="840" mass="95260">MLAVPLLVLLLLEASVPSLAAQLPGSDAAGTPPPADQAFPWERMRLPQTVVPLHYNLTVHPDMNTLRFTGVVHIELEVLENTTTIVLHSSELLISKVTLLVPGGPPTPLRFLEHPASEQLALLSDRVLNQGGTYDVLLEFSANLSDNYQGFYKSSYRASSGEIRYVASTQFEATSARAAFPCFDEPAFKANFTIQIVRETRHIAISNMPKINTVELAGGLLKDYFDTSVRMSTYLVAFIVSDFLSISVYASPEKIDQTSFALDAAVKLLDFYDDFFDIPYPLPKQDLVAIPDFQAGAMENWGLTTYREAGLLFQPKSSASDKLGITMVIAHELAHQWFGNLVTMEWWNDLWLNEGFAKFMEFVSVDITYPELQVDDFFLGKCFNAMEVDSLTSSHPVSTPVETPSQIWEMFDDVSYSKGACILNMLRDFLTPEAFNEGIIRYLRRYSYQNTVNRHLWQSLSNKWYTDDELDVGTIMDTWTLQEGFPLVTVEVKGREVRLHQERYLKKDGPALSDGFLWKIPLTYKTSHSNTIQRFLLENKTDVLYLEEEVDWVKFNVDMSGYYMVHYQGQGWSGLTRLLQTNHTALSSSDRASLINNVFQLVRSGLPFYRERRWTEPFGLLTMASVKVGEMRSSQSYIVELLQTLIDQQTWSDSGSVSERVLRSYLLMFACVRNHVPCVEKASRLFHSWKALDGNMSLPSDISLCVFAIGARTPEGWDFLYEMYGRSPDTSVKSRIEMALSFSPLTDKLHILLEESFRGDVLKTQDLPHVVIAVSKNPHGYKLAWDFLRANWPALIKKSVCLSSHVIHMCLKGLTLAWWLNGLHRSRHCNKDRGSNPTGI</sequence>
<evidence type="ECO:0000256" key="3">
    <source>
        <dbReference type="ARBA" id="ARBA00022723"/>
    </source>
</evidence>
<dbReference type="Pfam" id="PF17900">
    <property type="entry name" value="Peptidase_M1_N"/>
    <property type="match status" value="1"/>
</dbReference>
<dbReference type="Gene3D" id="1.25.50.20">
    <property type="match status" value="1"/>
</dbReference>
<evidence type="ECO:0000256" key="1">
    <source>
        <dbReference type="ARBA" id="ARBA00010136"/>
    </source>
</evidence>
<feature type="binding site" evidence="8">
    <location>
        <position position="354"/>
    </location>
    <ligand>
        <name>Zn(2+)</name>
        <dbReference type="ChEBI" id="CHEBI:29105"/>
        <note>catalytic</note>
    </ligand>
</feature>
<feature type="domain" description="Aminopeptidase N-like N-terminal" evidence="14">
    <location>
        <begin position="51"/>
        <end position="235"/>
    </location>
</feature>
<dbReference type="GO" id="GO:0005789">
    <property type="term" value="C:endoplasmic reticulum membrane"/>
    <property type="evidence" value="ECO:0007669"/>
    <property type="project" value="UniProtKB-SubCell"/>
</dbReference>
<keyword evidence="5 8" id="KW-0862">Zinc</keyword>
<evidence type="ECO:0000256" key="9">
    <source>
        <dbReference type="PIRSR" id="PIRSR634016-4"/>
    </source>
</evidence>
<dbReference type="GO" id="GO:0042277">
    <property type="term" value="F:peptide binding"/>
    <property type="evidence" value="ECO:0007669"/>
    <property type="project" value="TreeGrafter"/>
</dbReference>
<dbReference type="GO" id="GO:0043171">
    <property type="term" value="P:peptide catabolic process"/>
    <property type="evidence" value="ECO:0007669"/>
    <property type="project" value="TreeGrafter"/>
</dbReference>
<feature type="binding site" evidence="8">
    <location>
        <position position="335"/>
    </location>
    <ligand>
        <name>Zn(2+)</name>
        <dbReference type="ChEBI" id="CHEBI:29105"/>
        <note>catalytic</note>
    </ligand>
</feature>
<keyword evidence="6 10" id="KW-0482">Metalloprotease</keyword>
<comment type="cofactor">
    <cofactor evidence="8 10">
        <name>Zn(2+)</name>
        <dbReference type="ChEBI" id="CHEBI:29105"/>
    </cofactor>
    <text evidence="8 10">Binds 1 zinc ion per subunit.</text>
</comment>
<dbReference type="CDD" id="cd09601">
    <property type="entry name" value="M1_APN-Q_like"/>
    <property type="match status" value="1"/>
</dbReference>
<dbReference type="GO" id="GO:0006508">
    <property type="term" value="P:proteolysis"/>
    <property type="evidence" value="ECO:0007669"/>
    <property type="project" value="UniProtKB-KW"/>
</dbReference>
<evidence type="ECO:0000259" key="13">
    <source>
        <dbReference type="Pfam" id="PF11838"/>
    </source>
</evidence>
<keyword evidence="10" id="KW-0031">Aminopeptidase</keyword>
<dbReference type="GO" id="GO:0002250">
    <property type="term" value="P:adaptive immune response"/>
    <property type="evidence" value="ECO:0007669"/>
    <property type="project" value="UniProtKB-KW"/>
</dbReference>
<evidence type="ECO:0000259" key="14">
    <source>
        <dbReference type="Pfam" id="PF17900"/>
    </source>
</evidence>
<dbReference type="InterPro" id="IPR014782">
    <property type="entry name" value="Peptidase_M1_dom"/>
</dbReference>
<dbReference type="GO" id="GO:0070006">
    <property type="term" value="F:metalloaminopeptidase activity"/>
    <property type="evidence" value="ECO:0007669"/>
    <property type="project" value="TreeGrafter"/>
</dbReference>
<dbReference type="AlphaFoldDB" id="A0A8C5ANV6"/>
<evidence type="ECO:0000256" key="7">
    <source>
        <dbReference type="PIRSR" id="PIRSR634016-1"/>
    </source>
</evidence>
<evidence type="ECO:0000256" key="10">
    <source>
        <dbReference type="RuleBase" id="RU364040"/>
    </source>
</evidence>
<organism evidence="15 16">
    <name type="scientific">Gadus morhua</name>
    <name type="common">Atlantic cod</name>
    <dbReference type="NCBI Taxonomy" id="8049"/>
    <lineage>
        <taxon>Eukaryota</taxon>
        <taxon>Metazoa</taxon>
        <taxon>Chordata</taxon>
        <taxon>Craniata</taxon>
        <taxon>Vertebrata</taxon>
        <taxon>Euteleostomi</taxon>
        <taxon>Actinopterygii</taxon>
        <taxon>Neopterygii</taxon>
        <taxon>Teleostei</taxon>
        <taxon>Neoteleostei</taxon>
        <taxon>Acanthomorphata</taxon>
        <taxon>Zeiogadaria</taxon>
        <taxon>Gadariae</taxon>
        <taxon>Gadiformes</taxon>
        <taxon>Gadoidei</taxon>
        <taxon>Gadidae</taxon>
        <taxon>Gadus</taxon>
    </lineage>
</organism>
<evidence type="ECO:0000256" key="8">
    <source>
        <dbReference type="PIRSR" id="PIRSR634016-3"/>
    </source>
</evidence>
<evidence type="ECO:0000256" key="4">
    <source>
        <dbReference type="ARBA" id="ARBA00022801"/>
    </source>
</evidence>
<dbReference type="InterPro" id="IPR034016">
    <property type="entry name" value="M1_APN-typ"/>
</dbReference>
<dbReference type="Gene3D" id="2.60.40.1910">
    <property type="match status" value="1"/>
</dbReference>
<dbReference type="Proteomes" id="UP000694546">
    <property type="component" value="Chromosome 6"/>
</dbReference>
<accession>A0A8C5ANV6</accession>
<dbReference type="InterPro" id="IPR050344">
    <property type="entry name" value="Peptidase_M1_aminopeptidases"/>
</dbReference>
<feature type="domain" description="ERAP1-like C-terminal" evidence="13">
    <location>
        <begin position="635"/>
        <end position="813"/>
    </location>
</feature>
<dbReference type="Gene3D" id="2.60.40.1730">
    <property type="entry name" value="tricorn interacting facor f3 domain"/>
    <property type="match status" value="1"/>
</dbReference>
<feature type="site" description="Transition state stabilizer" evidence="9">
    <location>
        <position position="416"/>
    </location>
</feature>
<evidence type="ECO:0000313" key="16">
    <source>
        <dbReference type="Proteomes" id="UP000694546"/>
    </source>
</evidence>
<reference evidence="15" key="2">
    <citation type="submission" date="2025-09" db="UniProtKB">
        <authorList>
            <consortium name="Ensembl"/>
        </authorList>
    </citation>
    <scope>IDENTIFICATION</scope>
</reference>
<dbReference type="InterPro" id="IPR001930">
    <property type="entry name" value="Peptidase_M1"/>
</dbReference>
<dbReference type="InterPro" id="IPR042097">
    <property type="entry name" value="Aminopeptidase_N-like_N_sf"/>
</dbReference>
<protein>
    <recommendedName>
        <fullName evidence="10">Aminopeptidase</fullName>
        <ecNumber evidence="10">3.4.11.-</ecNumber>
    </recommendedName>
</protein>
<evidence type="ECO:0000256" key="5">
    <source>
        <dbReference type="ARBA" id="ARBA00022833"/>
    </source>
</evidence>
<comment type="similarity">
    <text evidence="1 10">Belongs to the peptidase M1 family.</text>
</comment>
<keyword evidence="11" id="KW-0732">Signal</keyword>
<proteinExistence type="inferred from homology"/>
<dbReference type="InterPro" id="IPR045357">
    <property type="entry name" value="Aminopeptidase_N-like_N"/>
</dbReference>
<feature type="domain" description="Peptidase M1 membrane alanine aminopeptidase" evidence="12">
    <location>
        <begin position="260"/>
        <end position="479"/>
    </location>
</feature>